<dbReference type="Proteomes" id="UP000199502">
    <property type="component" value="Unassembled WGS sequence"/>
</dbReference>
<gene>
    <name evidence="1" type="ORF">SAMN05660710_00808</name>
</gene>
<accession>A0A1G5DH53</accession>
<dbReference type="EMBL" id="FMVT01000002">
    <property type="protein sequence ID" value="SCY14092.1"/>
    <property type="molecule type" value="Genomic_DNA"/>
</dbReference>
<sequence>MCRCTATRMLAQFALAVLNTVHPGPKSQSTTYVASPSYDFKGW</sequence>
<proteinExistence type="predicted"/>
<keyword evidence="2" id="KW-1185">Reference proteome</keyword>
<evidence type="ECO:0000313" key="2">
    <source>
        <dbReference type="Proteomes" id="UP000199502"/>
    </source>
</evidence>
<name>A0A1G5DH53_9RHOB</name>
<reference evidence="1 2" key="1">
    <citation type="submission" date="2016-10" db="EMBL/GenBank/DDBJ databases">
        <authorList>
            <person name="de Groot N.N."/>
        </authorList>
    </citation>
    <scope>NUCLEOTIDE SEQUENCE [LARGE SCALE GENOMIC DNA]</scope>
    <source>
        <strain evidence="1 2">CGMCC 1.8925</strain>
    </source>
</reference>
<protein>
    <submittedName>
        <fullName evidence="1">Uncharacterized protein</fullName>
    </submittedName>
</protein>
<dbReference type="AlphaFoldDB" id="A0A1G5DH53"/>
<organism evidence="1 2">
    <name type="scientific">Paracoccus tibetensis</name>
    <dbReference type="NCBI Taxonomy" id="336292"/>
    <lineage>
        <taxon>Bacteria</taxon>
        <taxon>Pseudomonadati</taxon>
        <taxon>Pseudomonadota</taxon>
        <taxon>Alphaproteobacteria</taxon>
        <taxon>Rhodobacterales</taxon>
        <taxon>Paracoccaceae</taxon>
        <taxon>Paracoccus</taxon>
    </lineage>
</organism>
<evidence type="ECO:0000313" key="1">
    <source>
        <dbReference type="EMBL" id="SCY14092.1"/>
    </source>
</evidence>